<comment type="caution">
    <text evidence="9">The sequence shown here is derived from an EMBL/GenBank/DDBJ whole genome shotgun (WGS) entry which is preliminary data.</text>
</comment>
<evidence type="ECO:0000256" key="1">
    <source>
        <dbReference type="ARBA" id="ARBA00004477"/>
    </source>
</evidence>
<dbReference type="GO" id="GO:0005789">
    <property type="term" value="C:endoplasmic reticulum membrane"/>
    <property type="evidence" value="ECO:0007669"/>
    <property type="project" value="UniProtKB-SubCell"/>
</dbReference>
<gene>
    <name evidence="9" type="ORF">PV327_000520</name>
</gene>
<evidence type="ECO:0008006" key="11">
    <source>
        <dbReference type="Google" id="ProtNLM"/>
    </source>
</evidence>
<feature type="transmembrane region" description="Helical" evidence="8">
    <location>
        <begin position="44"/>
        <end position="67"/>
    </location>
</feature>
<evidence type="ECO:0000256" key="5">
    <source>
        <dbReference type="ARBA" id="ARBA00022824"/>
    </source>
</evidence>
<comment type="subcellular location">
    <subcellularLocation>
        <location evidence="1">Endoplasmic reticulum membrane</location>
        <topology evidence="1">Multi-pass membrane protein</topology>
    </subcellularLocation>
</comment>
<comment type="pathway">
    <text evidence="2">Glycolipid biosynthesis; glycosylphosphatidylinositol-anchor biosynthesis.</text>
</comment>
<protein>
    <recommendedName>
        <fullName evidence="11">Phosphatidylinositol-glycan biosynthesis class F protein</fullName>
    </recommendedName>
</protein>
<dbReference type="Pfam" id="PF06699">
    <property type="entry name" value="PIG-F"/>
    <property type="match status" value="1"/>
</dbReference>
<keyword evidence="4 8" id="KW-0812">Transmembrane</keyword>
<keyword evidence="5" id="KW-0256">Endoplasmic reticulum</keyword>
<feature type="transmembrane region" description="Helical" evidence="8">
    <location>
        <begin position="147"/>
        <end position="168"/>
    </location>
</feature>
<dbReference type="InterPro" id="IPR009580">
    <property type="entry name" value="GPI_biosynthesis_protein_Pig-F"/>
</dbReference>
<accession>A0AA39G6S1</accession>
<evidence type="ECO:0000313" key="10">
    <source>
        <dbReference type="Proteomes" id="UP001168972"/>
    </source>
</evidence>
<evidence type="ECO:0000256" key="2">
    <source>
        <dbReference type="ARBA" id="ARBA00004687"/>
    </source>
</evidence>
<evidence type="ECO:0000256" key="4">
    <source>
        <dbReference type="ARBA" id="ARBA00022692"/>
    </source>
</evidence>
<dbReference type="EMBL" id="JAQQBR010000001">
    <property type="protein sequence ID" value="KAK0182373.1"/>
    <property type="molecule type" value="Genomic_DNA"/>
</dbReference>
<sequence length="185" mass="20836">MFAEVIKLSFSLFYNDPYSLTKIDSRLISGSRAKKSWTKVLKEIIKFLILIFVISIIYYIIIVLFGAPLSTHHEETTMLTVTLSTLTFVPPCLHLGVDIALSLLTGDQPFKNNIIAEAMSRNIKLTLMGTWLGAIVLPLDWDRPWQVWPIPCVIGALIGYMIAHYITLIKVLPIIADLPTFTCVK</sequence>
<keyword evidence="10" id="KW-1185">Reference proteome</keyword>
<keyword evidence="3" id="KW-0337">GPI-anchor biosynthesis</keyword>
<name>A0AA39G6S1_MICHY</name>
<reference evidence="9" key="2">
    <citation type="submission" date="2023-03" db="EMBL/GenBank/DDBJ databases">
        <authorList>
            <person name="Inwood S.N."/>
            <person name="Skelly J.G."/>
            <person name="Guhlin J."/>
            <person name="Harrop T.W.R."/>
            <person name="Goldson S.G."/>
            <person name="Dearden P.K."/>
        </authorList>
    </citation>
    <scope>NUCLEOTIDE SEQUENCE</scope>
    <source>
        <strain evidence="9">Lincoln</strain>
        <tissue evidence="9">Whole body</tissue>
    </source>
</reference>
<organism evidence="9 10">
    <name type="scientific">Microctonus hyperodae</name>
    <name type="common">Parasitoid wasp</name>
    <dbReference type="NCBI Taxonomy" id="165561"/>
    <lineage>
        <taxon>Eukaryota</taxon>
        <taxon>Metazoa</taxon>
        <taxon>Ecdysozoa</taxon>
        <taxon>Arthropoda</taxon>
        <taxon>Hexapoda</taxon>
        <taxon>Insecta</taxon>
        <taxon>Pterygota</taxon>
        <taxon>Neoptera</taxon>
        <taxon>Endopterygota</taxon>
        <taxon>Hymenoptera</taxon>
        <taxon>Apocrita</taxon>
        <taxon>Ichneumonoidea</taxon>
        <taxon>Braconidae</taxon>
        <taxon>Euphorinae</taxon>
        <taxon>Microctonus</taxon>
    </lineage>
</organism>
<evidence type="ECO:0000256" key="8">
    <source>
        <dbReference type="SAM" id="Phobius"/>
    </source>
</evidence>
<dbReference type="AlphaFoldDB" id="A0AA39G6S1"/>
<reference evidence="9" key="1">
    <citation type="journal article" date="2023" name="bioRxiv">
        <title>Scaffold-level genome assemblies of two parasitoid biocontrol wasps reveal the parthenogenesis mechanism and an associated novel virus.</title>
        <authorList>
            <person name="Inwood S."/>
            <person name="Skelly J."/>
            <person name="Guhlin J."/>
            <person name="Harrop T."/>
            <person name="Goldson S."/>
            <person name="Dearden P."/>
        </authorList>
    </citation>
    <scope>NUCLEOTIDE SEQUENCE</scope>
    <source>
        <strain evidence="9">Lincoln</strain>
        <tissue evidence="9">Whole body</tissue>
    </source>
</reference>
<proteinExistence type="predicted"/>
<keyword evidence="6 8" id="KW-1133">Transmembrane helix</keyword>
<dbReference type="GO" id="GO:0006506">
    <property type="term" value="P:GPI anchor biosynthetic process"/>
    <property type="evidence" value="ECO:0007669"/>
    <property type="project" value="UniProtKB-KW"/>
</dbReference>
<evidence type="ECO:0000256" key="7">
    <source>
        <dbReference type="ARBA" id="ARBA00023136"/>
    </source>
</evidence>
<dbReference type="Proteomes" id="UP001168972">
    <property type="component" value="Unassembled WGS sequence"/>
</dbReference>
<evidence type="ECO:0000256" key="6">
    <source>
        <dbReference type="ARBA" id="ARBA00022989"/>
    </source>
</evidence>
<evidence type="ECO:0000256" key="3">
    <source>
        <dbReference type="ARBA" id="ARBA00022502"/>
    </source>
</evidence>
<evidence type="ECO:0000313" key="9">
    <source>
        <dbReference type="EMBL" id="KAK0182373.1"/>
    </source>
</evidence>
<keyword evidence="7 8" id="KW-0472">Membrane</keyword>